<comment type="caution">
    <text evidence="2">The sequence shown here is derived from an EMBL/GenBank/DDBJ whole genome shotgun (WGS) entry which is preliminary data.</text>
</comment>
<protein>
    <submittedName>
        <fullName evidence="2">Group I intron-associated PD-(D/E)XK endonuclease</fullName>
    </submittedName>
</protein>
<gene>
    <name evidence="2" type="ORF">QUG02_21415</name>
</gene>
<keyword evidence="3" id="KW-1185">Reference proteome</keyword>
<dbReference type="EMBL" id="JAUCFG010000002">
    <property type="protein sequence ID" value="MDM5440630.1"/>
    <property type="molecule type" value="Genomic_DNA"/>
</dbReference>
<keyword evidence="2" id="KW-0378">Hydrolase</keyword>
<dbReference type="Proteomes" id="UP001224139">
    <property type="component" value="Unassembled WGS sequence"/>
</dbReference>
<dbReference type="GO" id="GO:0004519">
    <property type="term" value="F:endonuclease activity"/>
    <property type="evidence" value="ECO:0007669"/>
    <property type="project" value="UniProtKB-KW"/>
</dbReference>
<keyword evidence="2" id="KW-0255">Endonuclease</keyword>
<dbReference type="Gene3D" id="3.40.1350.10">
    <property type="match status" value="1"/>
</dbReference>
<accession>A0ABT7RCH0</accession>
<organism evidence="2 3">
    <name type="scientific">Bacillus hominis</name>
    <dbReference type="NCBI Taxonomy" id="2817478"/>
    <lineage>
        <taxon>Bacteria</taxon>
        <taxon>Bacillati</taxon>
        <taxon>Bacillota</taxon>
        <taxon>Bacilli</taxon>
        <taxon>Bacillales</taxon>
        <taxon>Bacillaceae</taxon>
        <taxon>Bacillus</taxon>
        <taxon>Bacillus cereus group</taxon>
    </lineage>
</organism>
<dbReference type="Pfam" id="PF11645">
    <property type="entry name" value="PDDEXK_5"/>
    <property type="match status" value="1"/>
</dbReference>
<name>A0ABT7RCH0_9BACI</name>
<proteinExistence type="predicted"/>
<reference evidence="2 3" key="1">
    <citation type="submission" date="2023-06" db="EMBL/GenBank/DDBJ databases">
        <title>Comparative genomics of Bacillaceae isolates and their secondary metabolite potential.</title>
        <authorList>
            <person name="Song L."/>
            <person name="Nielsen L.J."/>
            <person name="Mohite O."/>
            <person name="Xu X."/>
            <person name="Weber T."/>
            <person name="Kovacs A.T."/>
        </authorList>
    </citation>
    <scope>NUCLEOTIDE SEQUENCE [LARGE SCALE GENOMIC DNA]</scope>
    <source>
        <strain evidence="2 3">DX2.1</strain>
    </source>
</reference>
<evidence type="ECO:0000313" key="3">
    <source>
        <dbReference type="Proteomes" id="UP001224139"/>
    </source>
</evidence>
<dbReference type="InterPro" id="IPR021671">
    <property type="entry name" value="PD(D/E)XK_Endonuc"/>
</dbReference>
<evidence type="ECO:0000259" key="1">
    <source>
        <dbReference type="Pfam" id="PF11645"/>
    </source>
</evidence>
<feature type="domain" description="PD(D/E)XK endonuclease" evidence="1">
    <location>
        <begin position="2"/>
        <end position="110"/>
    </location>
</feature>
<evidence type="ECO:0000313" key="2">
    <source>
        <dbReference type="EMBL" id="MDM5440630.1"/>
    </source>
</evidence>
<dbReference type="InterPro" id="IPR011856">
    <property type="entry name" value="tRNA_endonuc-like_dom_sf"/>
</dbReference>
<sequence>MVLTPQTEHSPFDLAVYKGSVFKRVQVKYRELNARGILEVRFRSSYSTASGVATKEVNEEEIDVYCIYCPQTDLCYYFDPKSFNKSISLRVDSSKNHQEKKVNFANDYREIP</sequence>
<keyword evidence="2" id="KW-0540">Nuclease</keyword>